<evidence type="ECO:0000313" key="1">
    <source>
        <dbReference type="WBParaSite" id="MCU_009302-RA"/>
    </source>
</evidence>
<organism evidence="1">
    <name type="scientific">Mesocestoides corti</name>
    <name type="common">Flatworm</name>
    <dbReference type="NCBI Taxonomy" id="53468"/>
    <lineage>
        <taxon>Eukaryota</taxon>
        <taxon>Metazoa</taxon>
        <taxon>Spiralia</taxon>
        <taxon>Lophotrochozoa</taxon>
        <taxon>Platyhelminthes</taxon>
        <taxon>Cestoda</taxon>
        <taxon>Eucestoda</taxon>
        <taxon>Cyclophyllidea</taxon>
        <taxon>Mesocestoididae</taxon>
        <taxon>Mesocestoides</taxon>
    </lineage>
</organism>
<protein>
    <submittedName>
        <fullName evidence="1">Uncharacterized protein</fullName>
    </submittedName>
</protein>
<name>A0A5K3FL58_MESCO</name>
<dbReference type="WBParaSite" id="MCU_009302-RA">
    <property type="protein sequence ID" value="MCU_009302-RA"/>
    <property type="gene ID" value="MCU_009302"/>
</dbReference>
<dbReference type="AlphaFoldDB" id="A0A5K3FL58"/>
<reference evidence="1" key="1">
    <citation type="submission" date="2019-11" db="UniProtKB">
        <authorList>
            <consortium name="WormBaseParasite"/>
        </authorList>
    </citation>
    <scope>IDENTIFICATION</scope>
</reference>
<proteinExistence type="predicted"/>
<sequence>MSQSHRQPQNSRQIHRLLSDFQTKSRKVTCDLPSVAFLTIHWCVKQRLNERGSITFTSAPIVISSSVLFPASVYAALVTSSTMVQQRGFLCIHVLACVSERSTTNPFVLLHLEVLSRTDANAISFLPSAPVTPIREPLFTTACLDASSRIAFMAGCFQLAECAWGGVVLTSPSTRCGCLVIDRRRRCDSLSTLPYGDLTNEQLLRSVTACLVASTTEASLIWVRRCNLPPTSDFPDVLTALISADVIAVFAVNAWTDISDNHEVAIKLECVNAKHPQLIIEAKIYRLLQGGCKSLHPPPPPPPPPP</sequence>
<dbReference type="Gene3D" id="3.30.200.20">
    <property type="entry name" value="Phosphorylase Kinase, domain 1"/>
    <property type="match status" value="1"/>
</dbReference>
<accession>A0A5K3FL58</accession>